<dbReference type="RefSeq" id="WP_008878137.1">
    <property type="nucleotide sequence ID" value="NZ_CAUM01000170.1"/>
</dbReference>
<feature type="binding site" evidence="5">
    <location>
        <begin position="493"/>
        <end position="494"/>
    </location>
    <ligand>
        <name>FAD</name>
        <dbReference type="ChEBI" id="CHEBI:57692"/>
    </ligand>
</feature>
<dbReference type="OrthoDB" id="9785276at2"/>
<gene>
    <name evidence="7" type="ORF">MESS2_980005</name>
</gene>
<evidence type="ECO:0000256" key="1">
    <source>
        <dbReference type="ARBA" id="ARBA00001974"/>
    </source>
</evidence>
<proteinExistence type="inferred from homology"/>
<dbReference type="SUPFAM" id="SSF51905">
    <property type="entry name" value="FAD/NAD(P)-binding domain"/>
    <property type="match status" value="1"/>
</dbReference>
<dbReference type="STRING" id="1297569.MESS2_980005"/>
<feature type="binding site" evidence="5">
    <location>
        <position position="84"/>
    </location>
    <ligand>
        <name>FAD</name>
        <dbReference type="ChEBI" id="CHEBI:57692"/>
    </ligand>
</feature>
<dbReference type="Pfam" id="PF00732">
    <property type="entry name" value="GMC_oxred_N"/>
    <property type="match status" value="1"/>
</dbReference>
<dbReference type="Proteomes" id="UP000012062">
    <property type="component" value="Unassembled WGS sequence"/>
</dbReference>
<dbReference type="Gene3D" id="3.30.410.40">
    <property type="match status" value="1"/>
</dbReference>
<dbReference type="PANTHER" id="PTHR11552">
    <property type="entry name" value="GLUCOSE-METHANOL-CHOLINE GMC OXIDOREDUCTASE"/>
    <property type="match status" value="1"/>
</dbReference>
<dbReference type="SUPFAM" id="SSF54373">
    <property type="entry name" value="FAD-linked reductases, C-terminal domain"/>
    <property type="match status" value="1"/>
</dbReference>
<dbReference type="InterPro" id="IPR007867">
    <property type="entry name" value="GMC_OxRtase_C"/>
</dbReference>
<evidence type="ECO:0000313" key="7">
    <source>
        <dbReference type="EMBL" id="CCV09283.1"/>
    </source>
</evidence>
<protein>
    <recommendedName>
        <fullName evidence="6">Glucose-methanol-choline oxidoreductase N-terminal domain-containing protein</fullName>
    </recommendedName>
</protein>
<comment type="similarity">
    <text evidence="2">Belongs to the GMC oxidoreductase family.</text>
</comment>
<dbReference type="PANTHER" id="PTHR11552:SF147">
    <property type="entry name" value="CHOLINE DEHYDROGENASE, MITOCHONDRIAL"/>
    <property type="match status" value="1"/>
</dbReference>
<keyword evidence="8" id="KW-1185">Reference proteome</keyword>
<comment type="caution">
    <text evidence="7">The sequence shown here is derived from an EMBL/GenBank/DDBJ whole genome shotgun (WGS) entry which is preliminary data.</text>
</comment>
<accession>M5EYZ3</accession>
<organism evidence="7 8">
    <name type="scientific">Mesorhizobium metallidurans STM 2683</name>
    <dbReference type="NCBI Taxonomy" id="1297569"/>
    <lineage>
        <taxon>Bacteria</taxon>
        <taxon>Pseudomonadati</taxon>
        <taxon>Pseudomonadota</taxon>
        <taxon>Alphaproteobacteria</taxon>
        <taxon>Hyphomicrobiales</taxon>
        <taxon>Phyllobacteriaceae</taxon>
        <taxon>Mesorhizobium</taxon>
    </lineage>
</organism>
<feature type="domain" description="Glucose-methanol-choline oxidoreductase N-terminal" evidence="6">
    <location>
        <begin position="256"/>
        <end position="270"/>
    </location>
</feature>
<dbReference type="EMBL" id="CAUM01000170">
    <property type="protein sequence ID" value="CCV09283.1"/>
    <property type="molecule type" value="Genomic_DNA"/>
</dbReference>
<keyword evidence="4 5" id="KW-0274">FAD</keyword>
<dbReference type="PROSITE" id="PS00624">
    <property type="entry name" value="GMC_OXRED_2"/>
    <property type="match status" value="1"/>
</dbReference>
<dbReference type="eggNOG" id="COG2303">
    <property type="taxonomic scope" value="Bacteria"/>
</dbReference>
<evidence type="ECO:0000256" key="3">
    <source>
        <dbReference type="ARBA" id="ARBA00022630"/>
    </source>
</evidence>
<dbReference type="InterPro" id="IPR012132">
    <property type="entry name" value="GMC_OxRdtase"/>
</dbReference>
<keyword evidence="3" id="KW-0285">Flavoprotein</keyword>
<comment type="cofactor">
    <cofactor evidence="1 5">
        <name>FAD</name>
        <dbReference type="ChEBI" id="CHEBI:57692"/>
    </cofactor>
</comment>
<dbReference type="Gene3D" id="3.50.50.60">
    <property type="entry name" value="FAD/NAD(P)-binding domain"/>
    <property type="match status" value="2"/>
</dbReference>
<feature type="binding site" evidence="5">
    <location>
        <begin position="92"/>
        <end position="95"/>
    </location>
    <ligand>
        <name>FAD</name>
        <dbReference type="ChEBI" id="CHEBI:57692"/>
    </ligand>
</feature>
<evidence type="ECO:0000259" key="6">
    <source>
        <dbReference type="PROSITE" id="PS00624"/>
    </source>
</evidence>
<dbReference type="GO" id="GO:0050660">
    <property type="term" value="F:flavin adenine dinucleotide binding"/>
    <property type="evidence" value="ECO:0007669"/>
    <property type="project" value="InterPro"/>
</dbReference>
<reference evidence="7 8" key="1">
    <citation type="submission" date="2013-02" db="EMBL/GenBank/DDBJ databases">
        <authorList>
            <person name="Genoscope - CEA"/>
        </authorList>
    </citation>
    <scope>NUCLEOTIDE SEQUENCE [LARGE SCALE GENOMIC DNA]</scope>
    <source>
        <strain evidence="7 8">STM 2683</strain>
    </source>
</reference>
<name>M5EYZ3_9HYPH</name>
<evidence type="ECO:0000256" key="2">
    <source>
        <dbReference type="ARBA" id="ARBA00010790"/>
    </source>
</evidence>
<dbReference type="Pfam" id="PF05199">
    <property type="entry name" value="GMC_oxred_C"/>
    <property type="match status" value="1"/>
</dbReference>
<dbReference type="AlphaFoldDB" id="M5EYZ3"/>
<sequence>MVFDYIVIGGGSSGSVMASRLSADGHRVLLIEAGPDTPPNAVPDDILDGNPTRAYFNPDYQWPSLDATTVRDGRKPIHYEQARVMGGGSSINAQVANRGGPEDYDDWAASGAAGWSWDEVLPYFRRLECDLDFGGEFHGRAGPLPIRRVRQSDWSGFIRAVSKAYENEGLHFRPDFNGEFGDGYSVVPLTNRNGHRVSAAMAYLSESVRSRRNLTILPETTVVRLAFSGRAITGVETENMFGRPSYRASTVILCAGAIHSPAILMRSGIGPAEQLTKLGIPVVADIRGVGQNLQEHPGIAVSAYLKVGDRMAPNVSGHIQMHARYSSGYNGCPSTDMAISAVAKSAWHPLGKRLGSLYVWVNRTYSAGTIVLKDRSHAVEPEVDFNWLSDQRDAERLKQGFRFVASLLQQDSLSGVGLDPFPSAWNARAKQISKVNCINSGLTWVLALLMDSSPRLRRALIRHVITDGHSISDLINNEEHLDRFVRQNVTGNWHPTSSCRIGPASDPVAVTDPSGRVRGVSGLRIADASVMPCCPRANTNIPTIMVAEKMADAILKEDRESSAKR</sequence>
<feature type="binding site" evidence="5">
    <location>
        <position position="222"/>
    </location>
    <ligand>
        <name>FAD</name>
        <dbReference type="ChEBI" id="CHEBI:57692"/>
    </ligand>
</feature>
<dbReference type="PIRSF" id="PIRSF000137">
    <property type="entry name" value="Alcohol_oxidase"/>
    <property type="match status" value="1"/>
</dbReference>
<dbReference type="InterPro" id="IPR000172">
    <property type="entry name" value="GMC_OxRdtase_N"/>
</dbReference>
<dbReference type="GO" id="GO:0016614">
    <property type="term" value="F:oxidoreductase activity, acting on CH-OH group of donors"/>
    <property type="evidence" value="ECO:0007669"/>
    <property type="project" value="InterPro"/>
</dbReference>
<evidence type="ECO:0000313" key="8">
    <source>
        <dbReference type="Proteomes" id="UP000012062"/>
    </source>
</evidence>
<evidence type="ECO:0000256" key="5">
    <source>
        <dbReference type="PIRSR" id="PIRSR000137-2"/>
    </source>
</evidence>
<evidence type="ECO:0000256" key="4">
    <source>
        <dbReference type="ARBA" id="ARBA00022827"/>
    </source>
</evidence>
<dbReference type="InterPro" id="IPR036188">
    <property type="entry name" value="FAD/NAD-bd_sf"/>
</dbReference>